<dbReference type="OrthoDB" id="9782658at2"/>
<gene>
    <name evidence="4" type="ORF">SAMN05216258_103308</name>
</gene>
<protein>
    <recommendedName>
        <fullName evidence="1">Microcystinase C</fullName>
        <shortName evidence="1">MlrC</shortName>
    </recommendedName>
</protein>
<evidence type="ECO:0000259" key="2">
    <source>
        <dbReference type="Pfam" id="PF07171"/>
    </source>
</evidence>
<keyword evidence="1" id="KW-0482">Metalloprotease</keyword>
<dbReference type="Pfam" id="PF07171">
    <property type="entry name" value="MlrC_C"/>
    <property type="match status" value="1"/>
</dbReference>
<dbReference type="GO" id="GO:0046872">
    <property type="term" value="F:metal ion binding"/>
    <property type="evidence" value="ECO:0007669"/>
    <property type="project" value="UniProtKB-KW"/>
</dbReference>
<dbReference type="Proteomes" id="UP000199377">
    <property type="component" value="Unassembled WGS sequence"/>
</dbReference>
<dbReference type="InterPro" id="IPR010799">
    <property type="entry name" value="MlrC_C"/>
</dbReference>
<dbReference type="EMBL" id="FOQH01000003">
    <property type="protein sequence ID" value="SFH96892.1"/>
    <property type="molecule type" value="Genomic_DNA"/>
</dbReference>
<dbReference type="InterPro" id="IPR015995">
    <property type="entry name" value="MlrC_N"/>
</dbReference>
<evidence type="ECO:0000313" key="4">
    <source>
        <dbReference type="EMBL" id="SFH96892.1"/>
    </source>
</evidence>
<evidence type="ECO:0000313" key="5">
    <source>
        <dbReference type="Proteomes" id="UP000199377"/>
    </source>
</evidence>
<dbReference type="GO" id="GO:0006508">
    <property type="term" value="P:proteolysis"/>
    <property type="evidence" value="ECO:0007669"/>
    <property type="project" value="UniProtKB-KW"/>
</dbReference>
<feature type="domain" description="Microcystin LR degradation protein MlrC N-terminal" evidence="3">
    <location>
        <begin position="9"/>
        <end position="297"/>
    </location>
</feature>
<dbReference type="InterPro" id="IPR009197">
    <property type="entry name" value="MlrC"/>
</dbReference>
<comment type="similarity">
    <text evidence="1">Belongs to the peptidase M81 family.</text>
</comment>
<keyword evidence="1" id="KW-0479">Metal-binding</keyword>
<dbReference type="PIRSF" id="PIRSF012702">
    <property type="entry name" value="UCP012702"/>
    <property type="match status" value="1"/>
</dbReference>
<sequence length="501" mass="53532">MPAPDRKPRIVFGGFLHETNTFGPSLAAYKDFVGGGGYGRMSEGEDLREKVRGVNAAIGGAMEVGEQEGWEVIPTLYCMASPSAHVTEDAFERIAARLLELIAAAGEIDGICLDLHGAMVTQHLDDGEGEILKRIRAQVGAELPITVSLDLHANVTPLMVEMADVLESYRTYPHVDMAETGRRSARMMARLLAGEKFAKAFRQIDFLTAISWQTTFENPAKALYEKLEELVSDPRCPSLSFNMGFPAADFPDCGMAITAYGPGAEIAAEQLALAVEAAEADFAGPVWTPEEGVREAMRIAETASKPVVISDTQDNPGAGGDSDTMGMLRALVACGASGAIGNIFDPASAAACHEAGEGATIRLALGARSKIPGDAPFEAEFLIEKLTDGRFLARGGYYSGRMMDMGPSALLRIGDVRVAVVSTKAQMADREMFRSLGVPPEEEKILVVKSSNHFRADFQPIAETILVCAAPGPMAVDPATLPWTRLRPGLRTSPLGTPFQP</sequence>
<organism evidence="4 5">
    <name type="scientific">Albimonas pacifica</name>
    <dbReference type="NCBI Taxonomy" id="1114924"/>
    <lineage>
        <taxon>Bacteria</taxon>
        <taxon>Pseudomonadati</taxon>
        <taxon>Pseudomonadota</taxon>
        <taxon>Alphaproteobacteria</taxon>
        <taxon>Rhodobacterales</taxon>
        <taxon>Paracoccaceae</taxon>
        <taxon>Albimonas</taxon>
    </lineage>
</organism>
<keyword evidence="1" id="KW-0378">Hydrolase</keyword>
<reference evidence="4 5" key="1">
    <citation type="submission" date="2016-10" db="EMBL/GenBank/DDBJ databases">
        <authorList>
            <person name="de Groot N.N."/>
        </authorList>
    </citation>
    <scope>NUCLEOTIDE SEQUENCE [LARGE SCALE GENOMIC DNA]</scope>
    <source>
        <strain evidence="4 5">CGMCC 1.11030</strain>
    </source>
</reference>
<dbReference type="GO" id="GO:0008237">
    <property type="term" value="F:metallopeptidase activity"/>
    <property type="evidence" value="ECO:0007669"/>
    <property type="project" value="UniProtKB-KW"/>
</dbReference>
<evidence type="ECO:0000259" key="3">
    <source>
        <dbReference type="Pfam" id="PF07364"/>
    </source>
</evidence>
<keyword evidence="1" id="KW-0645">Protease</keyword>
<proteinExistence type="inferred from homology"/>
<dbReference type="RefSeq" id="WP_092859089.1">
    <property type="nucleotide sequence ID" value="NZ_FOQH01000003.1"/>
</dbReference>
<dbReference type="AlphaFoldDB" id="A0A1I3ED36"/>
<evidence type="ECO:0000256" key="1">
    <source>
        <dbReference type="PIRNR" id="PIRNR012702"/>
    </source>
</evidence>
<comment type="cofactor">
    <cofactor evidence="1">
        <name>Zn(2+)</name>
        <dbReference type="ChEBI" id="CHEBI:29105"/>
    </cofactor>
    <text evidence="1">Binds 1 zinc ion per subunit.</text>
</comment>
<accession>A0A1I3ED36</accession>
<name>A0A1I3ED36_9RHOB</name>
<feature type="domain" description="Microcystin LR degradation protein MlrC C-terminal" evidence="2">
    <location>
        <begin position="309"/>
        <end position="485"/>
    </location>
</feature>
<dbReference type="Pfam" id="PF07364">
    <property type="entry name" value="DUF1485"/>
    <property type="match status" value="1"/>
</dbReference>
<keyword evidence="5" id="KW-1185">Reference proteome</keyword>
<comment type="function">
    <text evidence="1">Involved in peptidolytic degradation of cyclic heptapeptide hepatotoxin microcystin (MC).</text>
</comment>
<dbReference type="STRING" id="1114924.SAMN05216258_103308"/>